<feature type="domain" description="FHA" evidence="7">
    <location>
        <begin position="75"/>
        <end position="124"/>
    </location>
</feature>
<dbReference type="GO" id="GO:0032153">
    <property type="term" value="C:cell division site"/>
    <property type="evidence" value="ECO:0007669"/>
    <property type="project" value="TreeGrafter"/>
</dbReference>
<feature type="transmembrane region" description="Helical" evidence="6">
    <location>
        <begin position="498"/>
        <end position="520"/>
    </location>
</feature>
<dbReference type="GO" id="GO:0015648">
    <property type="term" value="F:lipid-linked peptidoglycan transporter activity"/>
    <property type="evidence" value="ECO:0007669"/>
    <property type="project" value="TreeGrafter"/>
</dbReference>
<feature type="transmembrane region" description="Helical" evidence="6">
    <location>
        <begin position="276"/>
        <end position="296"/>
    </location>
</feature>
<gene>
    <name evidence="8" type="ORF">HCR03_15895</name>
</gene>
<dbReference type="SUPFAM" id="SSF49879">
    <property type="entry name" value="SMAD/FHA domain"/>
    <property type="match status" value="1"/>
</dbReference>
<dbReference type="Pfam" id="PF00498">
    <property type="entry name" value="FHA"/>
    <property type="match status" value="1"/>
</dbReference>
<dbReference type="InterPro" id="IPR008984">
    <property type="entry name" value="SMAD_FHA_dom_sf"/>
</dbReference>
<dbReference type="Gene3D" id="2.60.200.20">
    <property type="match status" value="1"/>
</dbReference>
<dbReference type="SMART" id="SM00240">
    <property type="entry name" value="FHA"/>
    <property type="match status" value="1"/>
</dbReference>
<dbReference type="Pfam" id="PF01098">
    <property type="entry name" value="FTSW_RODA_SPOVE"/>
    <property type="match status" value="1"/>
</dbReference>
<feature type="transmembrane region" description="Helical" evidence="6">
    <location>
        <begin position="225"/>
        <end position="243"/>
    </location>
</feature>
<dbReference type="AlphaFoldDB" id="A0A7G8T958"/>
<feature type="transmembrane region" description="Helical" evidence="6">
    <location>
        <begin position="193"/>
        <end position="213"/>
    </location>
</feature>
<evidence type="ECO:0000313" key="9">
    <source>
        <dbReference type="Proteomes" id="UP000515909"/>
    </source>
</evidence>
<feature type="transmembrane region" description="Helical" evidence="6">
    <location>
        <begin position="468"/>
        <end position="486"/>
    </location>
</feature>
<sequence>MNRKEVLSLNTFLTALTSAESILLFAARVAVALISGVVVFRCFSSLRVGRRREDPVVVLEDMVTHEVIPVLYWENSIGRSRSCDIVLNDETASRAHAVLFRRESGWLVTDTDSKAGTFINGKKVRQNAPILPGDTVAMGSTALMLKRTADVSGLKPSKRPRRPAASPVSLMLAVTAAQLLLGAQACFAGDKPALMPLVPLGILLLLGWGLYFFSRKILGRVSFELETIAFLNSGIGILLISGTNVKETWVQLAALAAGMALFCAMIWFLGDLDRAMRWRVAIGVLAILLFAANLLLGREYNGAKNWIELGPVTVQPSELIKIAFIFVGASTLDRLQTARNLTGFIAFSAVCMGALFLMKDFGTACIFFVTFLIIAFMRSGSLRTIALICSVAGLGAFLILKFRPYVAQRFAVWGHVWEHASDSGYQQTRVLSYSASGGLFGVGLGRGSLKSVFAAQSDLVFGMLCEELGLIVALIAVLSVAGLLLYARSDATRSRSTLYSISSCAAAGMLLFQACLNIFGATDVLPLTGVTLPFISMGGSSMVSVWGLLAFIKAGDERTYAVRRRRKP</sequence>
<dbReference type="PANTHER" id="PTHR30474">
    <property type="entry name" value="CELL CYCLE PROTEIN"/>
    <property type="match status" value="1"/>
</dbReference>
<name>A0A7G8T958_9FIRM</name>
<protein>
    <submittedName>
        <fullName evidence="8">FtsW/RodA/SpoVE family cell cycle protein</fullName>
    </submittedName>
</protein>
<keyword evidence="5 6" id="KW-0472">Membrane</keyword>
<evidence type="ECO:0000256" key="4">
    <source>
        <dbReference type="ARBA" id="ARBA00022989"/>
    </source>
</evidence>
<evidence type="ECO:0000259" key="7">
    <source>
        <dbReference type="PROSITE" id="PS50006"/>
    </source>
</evidence>
<keyword evidence="2 6" id="KW-0812">Transmembrane</keyword>
<dbReference type="CDD" id="cd00060">
    <property type="entry name" value="FHA"/>
    <property type="match status" value="1"/>
</dbReference>
<dbReference type="PANTHER" id="PTHR30474:SF3">
    <property type="entry name" value="PEPTIDOGLYCAN GLYCOSYLTRANSFERASE RODA"/>
    <property type="match status" value="1"/>
</dbReference>
<dbReference type="EMBL" id="CP060286">
    <property type="protein sequence ID" value="QNK40149.1"/>
    <property type="molecule type" value="Genomic_DNA"/>
</dbReference>
<feature type="transmembrane region" description="Helical" evidence="6">
    <location>
        <begin position="532"/>
        <end position="555"/>
    </location>
</feature>
<dbReference type="KEGG" id="cfem:HCR03_15895"/>
<reference evidence="8 9" key="1">
    <citation type="submission" date="2020-08" db="EMBL/GenBank/DDBJ databases">
        <title>The isolate Caproiciproducens sp. 7D4C2 produces n-caproate at mildly acidic conditions from hexoses: genome and rBOX comparison with related strains and chain-elongating bacteria.</title>
        <authorList>
            <person name="Esquivel-Elizondo S."/>
            <person name="Bagci C."/>
            <person name="Temovska M."/>
            <person name="Jeon B.S."/>
            <person name="Bessarab I."/>
            <person name="Williams R.B.H."/>
            <person name="Huson D.H."/>
            <person name="Angenent L.T."/>
        </authorList>
    </citation>
    <scope>NUCLEOTIDE SEQUENCE [LARGE SCALE GENOMIC DNA]</scope>
    <source>
        <strain evidence="8 9">7D4C2</strain>
    </source>
</reference>
<feature type="transmembrane region" description="Helical" evidence="6">
    <location>
        <begin position="249"/>
        <end position="269"/>
    </location>
</feature>
<evidence type="ECO:0000256" key="2">
    <source>
        <dbReference type="ARBA" id="ARBA00022692"/>
    </source>
</evidence>
<proteinExistence type="predicted"/>
<feature type="transmembrane region" description="Helical" evidence="6">
    <location>
        <begin position="22"/>
        <end position="43"/>
    </location>
</feature>
<evidence type="ECO:0000256" key="6">
    <source>
        <dbReference type="SAM" id="Phobius"/>
    </source>
</evidence>
<dbReference type="GO" id="GO:0008360">
    <property type="term" value="P:regulation of cell shape"/>
    <property type="evidence" value="ECO:0007669"/>
    <property type="project" value="UniProtKB-KW"/>
</dbReference>
<dbReference type="Proteomes" id="UP000515909">
    <property type="component" value="Chromosome"/>
</dbReference>
<feature type="transmembrane region" description="Helical" evidence="6">
    <location>
        <begin position="344"/>
        <end position="376"/>
    </location>
</feature>
<evidence type="ECO:0000256" key="1">
    <source>
        <dbReference type="ARBA" id="ARBA00004141"/>
    </source>
</evidence>
<keyword evidence="3" id="KW-0133">Cell shape</keyword>
<organism evidence="8 9">
    <name type="scientific">Caproicibacter fermentans</name>
    <dbReference type="NCBI Taxonomy" id="2576756"/>
    <lineage>
        <taxon>Bacteria</taxon>
        <taxon>Bacillati</taxon>
        <taxon>Bacillota</taxon>
        <taxon>Clostridia</taxon>
        <taxon>Eubacteriales</taxon>
        <taxon>Acutalibacteraceae</taxon>
        <taxon>Caproicibacter</taxon>
    </lineage>
</organism>
<accession>A0A7G8T958</accession>
<evidence type="ECO:0000256" key="5">
    <source>
        <dbReference type="ARBA" id="ARBA00023136"/>
    </source>
</evidence>
<evidence type="ECO:0000256" key="3">
    <source>
        <dbReference type="ARBA" id="ARBA00022960"/>
    </source>
</evidence>
<keyword evidence="4 6" id="KW-1133">Transmembrane helix</keyword>
<dbReference type="PROSITE" id="PS50006">
    <property type="entry name" value="FHA_DOMAIN"/>
    <property type="match status" value="1"/>
</dbReference>
<feature type="transmembrane region" description="Helical" evidence="6">
    <location>
        <begin position="382"/>
        <end position="400"/>
    </location>
</feature>
<dbReference type="InterPro" id="IPR000253">
    <property type="entry name" value="FHA_dom"/>
</dbReference>
<dbReference type="GO" id="GO:0005886">
    <property type="term" value="C:plasma membrane"/>
    <property type="evidence" value="ECO:0007669"/>
    <property type="project" value="TreeGrafter"/>
</dbReference>
<dbReference type="GO" id="GO:0051301">
    <property type="term" value="P:cell division"/>
    <property type="evidence" value="ECO:0007669"/>
    <property type="project" value="InterPro"/>
</dbReference>
<feature type="transmembrane region" description="Helical" evidence="6">
    <location>
        <begin position="164"/>
        <end position="181"/>
    </location>
</feature>
<dbReference type="InterPro" id="IPR001182">
    <property type="entry name" value="FtsW/RodA"/>
</dbReference>
<evidence type="ECO:0000313" key="8">
    <source>
        <dbReference type="EMBL" id="QNK40149.1"/>
    </source>
</evidence>
<comment type="subcellular location">
    <subcellularLocation>
        <location evidence="1">Membrane</location>
        <topology evidence="1">Multi-pass membrane protein</topology>
    </subcellularLocation>
</comment>